<comment type="caution">
    <text evidence="1">The sequence shown here is derived from an EMBL/GenBank/DDBJ whole genome shotgun (WGS) entry which is preliminary data.</text>
</comment>
<dbReference type="RefSeq" id="WP_191144618.1">
    <property type="nucleotide sequence ID" value="NZ_JACXAF010000009.1"/>
</dbReference>
<protein>
    <submittedName>
        <fullName evidence="1">Uncharacterized protein</fullName>
    </submittedName>
</protein>
<dbReference type="Proteomes" id="UP000638014">
    <property type="component" value="Unassembled WGS sequence"/>
</dbReference>
<evidence type="ECO:0000313" key="1">
    <source>
        <dbReference type="EMBL" id="MBD1389512.1"/>
    </source>
</evidence>
<dbReference type="AlphaFoldDB" id="A0A8J6QU75"/>
<gene>
    <name evidence="1" type="ORF">IC617_08735</name>
</gene>
<reference evidence="1" key="1">
    <citation type="submission" date="2020-09" db="EMBL/GenBank/DDBJ databases">
        <title>A novel bacterium of genus Neiella, isolated from South China Sea.</title>
        <authorList>
            <person name="Huang H."/>
            <person name="Mo K."/>
            <person name="Hu Y."/>
        </authorList>
    </citation>
    <scope>NUCLEOTIDE SEQUENCE</scope>
    <source>
        <strain evidence="1">HB171785</strain>
    </source>
</reference>
<dbReference type="EMBL" id="JACXAF010000009">
    <property type="protein sequence ID" value="MBD1389512.1"/>
    <property type="molecule type" value="Genomic_DNA"/>
</dbReference>
<sequence length="171" mass="19449">MPRNPYDQELLEFMLSRGDELLRYTILNAEQFLASLRAMSDLTSCSAERSRKLEELIRTHFVDPKDITRLLNNRRSWRRSKRGQRPKLVAVTVQTKERIAALVDLFGYDSESDLLVELLNAVGMDPETLSDNTIAGVQVCVPVVLRDERTADQLVATLKNQLPSPYCDLLG</sequence>
<keyword evidence="2" id="KW-1185">Reference proteome</keyword>
<organism evidence="1 2">
    <name type="scientific">Neiella litorisoli</name>
    <dbReference type="NCBI Taxonomy" id="2771431"/>
    <lineage>
        <taxon>Bacteria</taxon>
        <taxon>Pseudomonadati</taxon>
        <taxon>Pseudomonadota</taxon>
        <taxon>Gammaproteobacteria</taxon>
        <taxon>Alteromonadales</taxon>
        <taxon>Echinimonadaceae</taxon>
        <taxon>Neiella</taxon>
    </lineage>
</organism>
<name>A0A8J6QU75_9GAMM</name>
<proteinExistence type="predicted"/>
<evidence type="ECO:0000313" key="2">
    <source>
        <dbReference type="Proteomes" id="UP000638014"/>
    </source>
</evidence>
<accession>A0A8J6QU75</accession>